<sequence length="194" mass="19672">MAQQHDSVALVGDETVEHFATAVLLAALTAALAQVSIPLPGSLPPFSLQPFGAFFAGLLLGPLWGGLALALYTLVGIAGAPVFSNANAGLGYVLVGQGTGGFLVGFLLGAVVAGGIAHRQITPRSLETIGVATQVLALVAAVVVIYAVGVPWMSWALGLSVQRAAATMAPYAPFDLLKVAVAIAIVRGGYLVRE</sequence>
<dbReference type="EMBL" id="CP039375">
    <property type="protein sequence ID" value="QCD65152.1"/>
    <property type="molecule type" value="Genomic_DNA"/>
</dbReference>
<dbReference type="Gene3D" id="1.10.1760.20">
    <property type="match status" value="1"/>
</dbReference>
<feature type="transmembrane region" description="Helical" evidence="2">
    <location>
        <begin position="172"/>
        <end position="192"/>
    </location>
</feature>
<comment type="subcellular location">
    <subcellularLocation>
        <location evidence="1">Cell membrane</location>
        <topology evidence="1">Multi-pass membrane protein</topology>
    </subcellularLocation>
</comment>
<keyword evidence="2" id="KW-0812">Transmembrane</keyword>
<comment type="similarity">
    <text evidence="1">Belongs to the BioY family.</text>
</comment>
<dbReference type="PANTHER" id="PTHR34295:SF1">
    <property type="entry name" value="BIOTIN TRANSPORTER BIOY"/>
    <property type="match status" value="1"/>
</dbReference>
<protein>
    <submittedName>
        <fullName evidence="3">BioY family transporter</fullName>
    </submittedName>
</protein>
<dbReference type="OMA" id="AGYLWSY"/>
<evidence type="ECO:0000313" key="4">
    <source>
        <dbReference type="Proteomes" id="UP000297053"/>
    </source>
</evidence>
<keyword evidence="1 2" id="KW-0472">Membrane</keyword>
<proteinExistence type="inferred from homology"/>
<dbReference type="PIRSF" id="PIRSF016661">
    <property type="entry name" value="BioY"/>
    <property type="match status" value="1"/>
</dbReference>
<evidence type="ECO:0000256" key="1">
    <source>
        <dbReference type="PIRNR" id="PIRNR016661"/>
    </source>
</evidence>
<dbReference type="PANTHER" id="PTHR34295">
    <property type="entry name" value="BIOTIN TRANSPORTER BIOY"/>
    <property type="match status" value="1"/>
</dbReference>
<feature type="transmembrane region" description="Helical" evidence="2">
    <location>
        <begin position="51"/>
        <end position="78"/>
    </location>
</feature>
<feature type="transmembrane region" description="Helical" evidence="2">
    <location>
        <begin position="90"/>
        <end position="117"/>
    </location>
</feature>
<dbReference type="InterPro" id="IPR003784">
    <property type="entry name" value="BioY"/>
</dbReference>
<reference evidence="3 4" key="1">
    <citation type="submission" date="2019-04" db="EMBL/GenBank/DDBJ databases">
        <title>Complete genome sequence of Arthrobacter sp. ZXY-2 associated with effective atrazine degradation and salt adaptation.</title>
        <authorList>
            <person name="Zhao X."/>
        </authorList>
    </citation>
    <scope>NUCLEOTIDE SEQUENCE [LARGE SCALE GENOMIC DNA]</scope>
    <source>
        <strain evidence="4">ZP60</strain>
    </source>
</reference>
<gene>
    <name evidence="3" type="ORF">E5139_05660</name>
</gene>
<feature type="transmembrane region" description="Helical" evidence="2">
    <location>
        <begin position="129"/>
        <end position="152"/>
    </location>
</feature>
<reference evidence="3 4" key="2">
    <citation type="submission" date="2019-04" db="EMBL/GenBank/DDBJ databases">
        <authorList>
            <person name="Yang S."/>
            <person name="Wei W."/>
        </authorList>
    </citation>
    <scope>NUCLEOTIDE SEQUENCE [LARGE SCALE GENOMIC DNA]</scope>
    <source>
        <strain evidence="4">ZP60</strain>
    </source>
</reference>
<feature type="transmembrane region" description="Helical" evidence="2">
    <location>
        <begin position="19"/>
        <end position="39"/>
    </location>
</feature>
<dbReference type="KEGG" id="halz:E5139_05660"/>
<dbReference type="GO" id="GO:0005886">
    <property type="term" value="C:plasma membrane"/>
    <property type="evidence" value="ECO:0007669"/>
    <property type="project" value="UniProtKB-SubCell"/>
</dbReference>
<evidence type="ECO:0000313" key="3">
    <source>
        <dbReference type="EMBL" id="QCD65152.1"/>
    </source>
</evidence>
<keyword evidence="2" id="KW-1133">Transmembrane helix</keyword>
<dbReference type="Proteomes" id="UP000297053">
    <property type="component" value="Chromosome"/>
</dbReference>
<dbReference type="GO" id="GO:0015225">
    <property type="term" value="F:biotin transmembrane transporter activity"/>
    <property type="evidence" value="ECO:0007669"/>
    <property type="project" value="UniProtKB-UniRule"/>
</dbReference>
<dbReference type="Pfam" id="PF02632">
    <property type="entry name" value="BioY"/>
    <property type="match status" value="1"/>
</dbReference>
<organism evidence="3 4">
    <name type="scientific">Halomicrobium mukohataei</name>
    <dbReference type="NCBI Taxonomy" id="57705"/>
    <lineage>
        <taxon>Archaea</taxon>
        <taxon>Methanobacteriati</taxon>
        <taxon>Methanobacteriota</taxon>
        <taxon>Stenosarchaea group</taxon>
        <taxon>Halobacteria</taxon>
        <taxon>Halobacteriales</taxon>
        <taxon>Haloarculaceae</taxon>
        <taxon>Halomicrobium</taxon>
    </lineage>
</organism>
<name>A0A4D6KD31_9EURY</name>
<keyword evidence="1" id="KW-1003">Cell membrane</keyword>
<dbReference type="GeneID" id="42178402"/>
<evidence type="ECO:0000256" key="2">
    <source>
        <dbReference type="SAM" id="Phobius"/>
    </source>
</evidence>
<accession>A0A4D6KD31</accession>
<keyword evidence="1" id="KW-0813">Transport</keyword>
<dbReference type="AlphaFoldDB" id="A0A4D6KD31"/>
<dbReference type="RefSeq" id="WP_012808035.1">
    <property type="nucleotide sequence ID" value="NZ_CP039375.1"/>
</dbReference>